<protein>
    <submittedName>
        <fullName evidence="10">SusD family</fullName>
    </submittedName>
</protein>
<evidence type="ECO:0000256" key="3">
    <source>
        <dbReference type="ARBA" id="ARBA00022729"/>
    </source>
</evidence>
<evidence type="ECO:0000256" key="2">
    <source>
        <dbReference type="ARBA" id="ARBA00006275"/>
    </source>
</evidence>
<dbReference type="Pfam" id="PF14322">
    <property type="entry name" value="SusD-like_3"/>
    <property type="match status" value="1"/>
</dbReference>
<name>A0A174P6W7_BACT4</name>
<comment type="subcellular location">
    <subcellularLocation>
        <location evidence="1">Cell outer membrane</location>
    </subcellularLocation>
</comment>
<dbReference type="InterPro" id="IPR033985">
    <property type="entry name" value="SusD-like_N"/>
</dbReference>
<dbReference type="AlphaFoldDB" id="A0A174P6W7"/>
<organism evidence="10 11">
    <name type="scientific">Bacteroides thetaiotaomicron</name>
    <dbReference type="NCBI Taxonomy" id="818"/>
    <lineage>
        <taxon>Bacteria</taxon>
        <taxon>Pseudomonadati</taxon>
        <taxon>Bacteroidota</taxon>
        <taxon>Bacteroidia</taxon>
        <taxon>Bacteroidales</taxon>
        <taxon>Bacteroidaceae</taxon>
        <taxon>Bacteroides</taxon>
    </lineage>
</organism>
<feature type="domain" description="RagB/SusD" evidence="8">
    <location>
        <begin position="319"/>
        <end position="619"/>
    </location>
</feature>
<dbReference type="EMBL" id="CZBI01000001">
    <property type="protein sequence ID" value="CUP54570.1"/>
    <property type="molecule type" value="Genomic_DNA"/>
</dbReference>
<gene>
    <name evidence="10" type="ORF">ERS852557_00962</name>
</gene>
<keyword evidence="5" id="KW-0998">Cell outer membrane</keyword>
<dbReference type="InterPro" id="IPR012944">
    <property type="entry name" value="SusD_RagB_dom"/>
</dbReference>
<reference evidence="10 11" key="1">
    <citation type="submission" date="2015-09" db="EMBL/GenBank/DDBJ databases">
        <authorList>
            <consortium name="Pathogen Informatics"/>
        </authorList>
    </citation>
    <scope>NUCLEOTIDE SEQUENCE [LARGE SCALE GENOMIC DNA]</scope>
    <source>
        <strain evidence="10 11">2789STDY5834945</strain>
    </source>
</reference>
<comment type="similarity">
    <text evidence="2">Belongs to the SusD family.</text>
</comment>
<dbReference type="Gene3D" id="1.25.40.390">
    <property type="match status" value="1"/>
</dbReference>
<evidence type="ECO:0000259" key="9">
    <source>
        <dbReference type="Pfam" id="PF14322"/>
    </source>
</evidence>
<dbReference type="InterPro" id="IPR011990">
    <property type="entry name" value="TPR-like_helical_dom_sf"/>
</dbReference>
<feature type="chain" id="PRO_5008029778" evidence="7">
    <location>
        <begin position="22"/>
        <end position="619"/>
    </location>
</feature>
<evidence type="ECO:0000256" key="7">
    <source>
        <dbReference type="SAM" id="SignalP"/>
    </source>
</evidence>
<feature type="signal peptide" evidence="7">
    <location>
        <begin position="1"/>
        <end position="21"/>
    </location>
</feature>
<keyword evidence="3 7" id="KW-0732">Signal</keyword>
<evidence type="ECO:0000259" key="8">
    <source>
        <dbReference type="Pfam" id="PF07980"/>
    </source>
</evidence>
<evidence type="ECO:0000256" key="5">
    <source>
        <dbReference type="ARBA" id="ARBA00023237"/>
    </source>
</evidence>
<evidence type="ECO:0000256" key="4">
    <source>
        <dbReference type="ARBA" id="ARBA00023136"/>
    </source>
</evidence>
<dbReference type="Proteomes" id="UP000095541">
    <property type="component" value="Unassembled WGS sequence"/>
</dbReference>
<dbReference type="PROSITE" id="PS51257">
    <property type="entry name" value="PROKAR_LIPOPROTEIN"/>
    <property type="match status" value="1"/>
</dbReference>
<evidence type="ECO:0000313" key="11">
    <source>
        <dbReference type="Proteomes" id="UP000095541"/>
    </source>
</evidence>
<dbReference type="Pfam" id="PF07980">
    <property type="entry name" value="SusD_RagB"/>
    <property type="match status" value="1"/>
</dbReference>
<accession>A0A174P6W7</accession>
<feature type="domain" description="SusD-like N-terminal" evidence="9">
    <location>
        <begin position="106"/>
        <end position="211"/>
    </location>
</feature>
<feature type="region of interest" description="Disordered" evidence="6">
    <location>
        <begin position="218"/>
        <end position="237"/>
    </location>
</feature>
<evidence type="ECO:0000256" key="1">
    <source>
        <dbReference type="ARBA" id="ARBA00004442"/>
    </source>
</evidence>
<evidence type="ECO:0000313" key="10">
    <source>
        <dbReference type="EMBL" id="CUP54570.1"/>
    </source>
</evidence>
<evidence type="ECO:0000256" key="6">
    <source>
        <dbReference type="SAM" id="MobiDB-lite"/>
    </source>
</evidence>
<sequence>MRYIYTFLLCCMLAVSGTLFSSCEDMENEPLELQTDIYVWDEDDYTGMFAVQWLNHIYSFVPGGYDRYGGQPLEALTDDALPTNVSNANWAVINSGYSTTNMFSLSTGFGGSPDKFGESWELLYGAIRKCNIFLHNYKKVPWSDMTEADYYGNETRALRAYFYWLLVRSYGGVPLIGDQVFAAGSPELKQLTRNSFAECIDYIQKEFDAVKENLRPYTDLGERKSPNEDKNSEAEGSDKDFAKVRKWGVMGIEARMLLYAASPLVNGTGNAGELWLGYPENNPERWKYAADICRTIINSGQFMLEKDRTRLSRTAVNGEVLWVRNGQYGNGTYDRSWGYRNSPMGTDDPGSKKYGACQGQTSPTQELVDAFPMKNGKTIEEAKLSGEYDPQNPYVNRDPRLNQTIFYNGARWLKRTLDMSEGGADNNKDNPNNEGIRTKTGYYLKRHLAQDEEETTFHKTNYHATMPGVWMIVRYADVLLMYAEAQTEYLNKAQGQGTISDETVYAAIEQVRERAGLNPYTLKRNMSYEELIKIIRNERRCEFAFEESRFWDIRRWKIAEDVYSKPLHGVKITKNADNTFHYDYNMVVTNPFWDNRMYRLPIDNNEVLYNPNIKQNPGY</sequence>
<dbReference type="GO" id="GO:0009279">
    <property type="term" value="C:cell outer membrane"/>
    <property type="evidence" value="ECO:0007669"/>
    <property type="project" value="UniProtKB-SubCell"/>
</dbReference>
<keyword evidence="4" id="KW-0472">Membrane</keyword>
<proteinExistence type="inferred from homology"/>
<dbReference type="SUPFAM" id="SSF48452">
    <property type="entry name" value="TPR-like"/>
    <property type="match status" value="1"/>
</dbReference>